<protein>
    <submittedName>
        <fullName evidence="2">Uncharacterized protein MANES_05G010400</fullName>
    </submittedName>
</protein>
<name>A0A2P2IT83_RHIMU</name>
<feature type="transmembrane region" description="Helical" evidence="1">
    <location>
        <begin position="12"/>
        <end position="30"/>
    </location>
</feature>
<evidence type="ECO:0000256" key="1">
    <source>
        <dbReference type="SAM" id="Phobius"/>
    </source>
</evidence>
<keyword evidence="1" id="KW-1133">Transmembrane helix</keyword>
<organism evidence="2">
    <name type="scientific">Rhizophora mucronata</name>
    <name type="common">Asiatic mangrove</name>
    <dbReference type="NCBI Taxonomy" id="61149"/>
    <lineage>
        <taxon>Eukaryota</taxon>
        <taxon>Viridiplantae</taxon>
        <taxon>Streptophyta</taxon>
        <taxon>Embryophyta</taxon>
        <taxon>Tracheophyta</taxon>
        <taxon>Spermatophyta</taxon>
        <taxon>Magnoliopsida</taxon>
        <taxon>eudicotyledons</taxon>
        <taxon>Gunneridae</taxon>
        <taxon>Pentapetalae</taxon>
        <taxon>rosids</taxon>
        <taxon>fabids</taxon>
        <taxon>Malpighiales</taxon>
        <taxon>Rhizophoraceae</taxon>
        <taxon>Rhizophora</taxon>
    </lineage>
</organism>
<reference evidence="2" key="1">
    <citation type="submission" date="2018-02" db="EMBL/GenBank/DDBJ databases">
        <title>Rhizophora mucronata_Transcriptome.</title>
        <authorList>
            <person name="Meera S.P."/>
            <person name="Sreeshan A."/>
            <person name="Augustine A."/>
        </authorList>
    </citation>
    <scope>NUCLEOTIDE SEQUENCE</scope>
    <source>
        <tissue evidence="2">Leaf</tissue>
    </source>
</reference>
<proteinExistence type="predicted"/>
<keyword evidence="1" id="KW-0812">Transmembrane</keyword>
<sequence>MNNKESEHCLIYNFFFFLGTVPYHSLIIRIPKRKHVRFYHHMIGISSYI</sequence>
<dbReference type="AlphaFoldDB" id="A0A2P2IT83"/>
<dbReference type="EMBL" id="GGEC01003914">
    <property type="protein sequence ID" value="MBW84397.1"/>
    <property type="molecule type" value="Transcribed_RNA"/>
</dbReference>
<accession>A0A2P2IT83</accession>
<evidence type="ECO:0000313" key="2">
    <source>
        <dbReference type="EMBL" id="MBW84397.1"/>
    </source>
</evidence>
<keyword evidence="1" id="KW-0472">Membrane</keyword>